<dbReference type="EMBL" id="AZBU02000005">
    <property type="protein sequence ID" value="TKR76967.1"/>
    <property type="molecule type" value="Genomic_DNA"/>
</dbReference>
<sequence>MFSVETSAYLPLLCPKFRRIPAAINRGHFMFSSPLPNSNLGSKFSLRHSELINYAAGDSKFRFCLRVPFAKV</sequence>
<dbReference type="AlphaFoldDB" id="A0A4U5N3E2"/>
<proteinExistence type="predicted"/>
<reference evidence="1 2" key="1">
    <citation type="journal article" date="2015" name="Genome Biol.">
        <title>Comparative genomics of Steinernema reveals deeply conserved gene regulatory networks.</title>
        <authorList>
            <person name="Dillman A.R."/>
            <person name="Macchietto M."/>
            <person name="Porter C.F."/>
            <person name="Rogers A."/>
            <person name="Williams B."/>
            <person name="Antoshechkin I."/>
            <person name="Lee M.M."/>
            <person name="Goodwin Z."/>
            <person name="Lu X."/>
            <person name="Lewis E.E."/>
            <person name="Goodrich-Blair H."/>
            <person name="Stock S.P."/>
            <person name="Adams B.J."/>
            <person name="Sternberg P.W."/>
            <person name="Mortazavi A."/>
        </authorList>
    </citation>
    <scope>NUCLEOTIDE SEQUENCE [LARGE SCALE GENOMIC DNA]</scope>
    <source>
        <strain evidence="1 2">ALL</strain>
    </source>
</reference>
<accession>A0A4U5N3E2</accession>
<organism evidence="1 2">
    <name type="scientific">Steinernema carpocapsae</name>
    <name type="common">Entomopathogenic nematode</name>
    <dbReference type="NCBI Taxonomy" id="34508"/>
    <lineage>
        <taxon>Eukaryota</taxon>
        <taxon>Metazoa</taxon>
        <taxon>Ecdysozoa</taxon>
        <taxon>Nematoda</taxon>
        <taxon>Chromadorea</taxon>
        <taxon>Rhabditida</taxon>
        <taxon>Tylenchina</taxon>
        <taxon>Panagrolaimomorpha</taxon>
        <taxon>Strongyloidoidea</taxon>
        <taxon>Steinernematidae</taxon>
        <taxon>Steinernema</taxon>
    </lineage>
</organism>
<evidence type="ECO:0000313" key="2">
    <source>
        <dbReference type="Proteomes" id="UP000298663"/>
    </source>
</evidence>
<gene>
    <name evidence="1" type="ORF">L596_018024</name>
</gene>
<comment type="caution">
    <text evidence="1">The sequence shown here is derived from an EMBL/GenBank/DDBJ whole genome shotgun (WGS) entry which is preliminary data.</text>
</comment>
<keyword evidence="2" id="KW-1185">Reference proteome</keyword>
<reference evidence="1 2" key="2">
    <citation type="journal article" date="2019" name="G3 (Bethesda)">
        <title>Hybrid Assembly of the Genome of the Entomopathogenic Nematode Steinernema carpocapsae Identifies the X-Chromosome.</title>
        <authorList>
            <person name="Serra L."/>
            <person name="Macchietto M."/>
            <person name="Macias-Munoz A."/>
            <person name="McGill C.J."/>
            <person name="Rodriguez I.M."/>
            <person name="Rodriguez B."/>
            <person name="Murad R."/>
            <person name="Mortazavi A."/>
        </authorList>
    </citation>
    <scope>NUCLEOTIDE SEQUENCE [LARGE SCALE GENOMIC DNA]</scope>
    <source>
        <strain evidence="1 2">ALL</strain>
    </source>
</reference>
<protein>
    <submittedName>
        <fullName evidence="1">Uncharacterized protein</fullName>
    </submittedName>
</protein>
<name>A0A4U5N3E2_STECR</name>
<dbReference type="Proteomes" id="UP000298663">
    <property type="component" value="Unassembled WGS sequence"/>
</dbReference>
<evidence type="ECO:0000313" key="1">
    <source>
        <dbReference type="EMBL" id="TKR76967.1"/>
    </source>
</evidence>